<proteinExistence type="predicted"/>
<feature type="coiled-coil region" evidence="3">
    <location>
        <begin position="428"/>
        <end position="455"/>
    </location>
</feature>
<evidence type="ECO:0000256" key="2">
    <source>
        <dbReference type="ARBA" id="ARBA00023054"/>
    </source>
</evidence>
<dbReference type="SUPFAM" id="SSF111369">
    <property type="entry name" value="HlyD-like secretion proteins"/>
    <property type="match status" value="1"/>
</dbReference>
<name>A0A2M8LI51_9BACT</name>
<dbReference type="AlphaFoldDB" id="A0A2M8LI51"/>
<accession>A0A2M8LI51</accession>
<evidence type="ECO:0000256" key="3">
    <source>
        <dbReference type="SAM" id="Coils"/>
    </source>
</evidence>
<evidence type="ECO:0000256" key="5">
    <source>
        <dbReference type="SAM" id="Phobius"/>
    </source>
</evidence>
<comment type="subcellular location">
    <subcellularLocation>
        <location evidence="1">Cell envelope</location>
    </subcellularLocation>
</comment>
<comment type="caution">
    <text evidence="6">The sequence shown here is derived from an EMBL/GenBank/DDBJ whole genome shotgun (WGS) entry which is preliminary data.</text>
</comment>
<sequence length="707" mass="75647">MSWWISPSPGRGRLGSMRSRGENSSVGRLTLPSRTVGLMLRSSSASICNRSNLSTRTLPGCFLKQGLPSPSTSSLGRRAVTSWRFFLCASLIFRYNSATMKLPRRWWLWAISLFVIGVIGYAVLKPEVPVAYVTEVVEREDLVQTVDANGEVVSLDEVDLSFDLSGTVASIFVRVGDAVGIGDLLAILETNELSADVQSAYQAVQIAQGNLDAQRAGSSEETIAISQASLSSAEVAYENAFALRDYVETVYDADVRVQATALTTASDNLSQTLVENDYVISDAYDDLLGSVWAGVIEARSAYAKGDEILGVYNSTLNDDYQNLLSAGNASAIESAKTLLISLHTVLPSAEDAVISAQSGSSSAIALAAEEVDTALADSAMMLLYIRSAVSAMPATGDLSVSEATALATSIDTARSAVQADQIALTTALQSVQDALTTSSENLEDAQNALSQAQASYDATVATRNYQIIMADQAISSAESVRTLREAELAQAQAIPRTVDLASYEADVARAQASYASAQARLAKAEIHSPIIGDITDITIEPGEQVMASNAIITVQTTQEQFEIIADVSESDIAKLEVGDVALLTFDAFGSSRALNGTVRKIDPAEKLIEGVVYYEVMVSLDVVDQELALRPGLSADLIFTTNFVEQALTVSQRALFEREDVMYVRVLRDGEPEERAVTTGLRGDLGRIEILSGLEVGEEVIIRELTQ</sequence>
<keyword evidence="5" id="KW-0472">Membrane</keyword>
<dbReference type="InterPro" id="IPR011053">
    <property type="entry name" value="Single_hybrid_motif"/>
</dbReference>
<feature type="region of interest" description="Disordered" evidence="4">
    <location>
        <begin position="1"/>
        <end position="28"/>
    </location>
</feature>
<dbReference type="Gene3D" id="2.40.420.20">
    <property type="match status" value="1"/>
</dbReference>
<evidence type="ECO:0000256" key="4">
    <source>
        <dbReference type="SAM" id="MobiDB-lite"/>
    </source>
</evidence>
<feature type="transmembrane region" description="Helical" evidence="5">
    <location>
        <begin position="106"/>
        <end position="124"/>
    </location>
</feature>
<dbReference type="Gene3D" id="2.40.30.170">
    <property type="match status" value="1"/>
</dbReference>
<dbReference type="InterPro" id="IPR050465">
    <property type="entry name" value="UPF0194_transport"/>
</dbReference>
<keyword evidence="5" id="KW-1133">Transmembrane helix</keyword>
<feature type="coiled-coil region" evidence="3">
    <location>
        <begin position="500"/>
        <end position="527"/>
    </location>
</feature>
<dbReference type="EMBL" id="PFEU01000006">
    <property type="protein sequence ID" value="PJE77111.1"/>
    <property type="molecule type" value="Genomic_DNA"/>
</dbReference>
<dbReference type="PANTHER" id="PTHR32347:SF23">
    <property type="entry name" value="BLL5650 PROTEIN"/>
    <property type="match status" value="1"/>
</dbReference>
<dbReference type="PANTHER" id="PTHR32347">
    <property type="entry name" value="EFFLUX SYSTEM COMPONENT YKNX-RELATED"/>
    <property type="match status" value="1"/>
</dbReference>
<reference evidence="7" key="1">
    <citation type="submission" date="2017-09" db="EMBL/GenBank/DDBJ databases">
        <title>Depth-based differentiation of microbial function through sediment-hosted aquifers and enrichment of novel symbionts in the deep terrestrial subsurface.</title>
        <authorList>
            <person name="Probst A.J."/>
            <person name="Ladd B."/>
            <person name="Jarett J.K."/>
            <person name="Geller-Mcgrath D.E."/>
            <person name="Sieber C.M.K."/>
            <person name="Emerson J.B."/>
            <person name="Anantharaman K."/>
            <person name="Thomas B.C."/>
            <person name="Malmstrom R."/>
            <person name="Stieglmeier M."/>
            <person name="Klingl A."/>
            <person name="Woyke T."/>
            <person name="Ryan C.M."/>
            <person name="Banfield J.F."/>
        </authorList>
    </citation>
    <scope>NUCLEOTIDE SEQUENCE [LARGE SCALE GENOMIC DNA]</scope>
</reference>
<dbReference type="Proteomes" id="UP000231436">
    <property type="component" value="Unassembled WGS sequence"/>
</dbReference>
<organism evidence="6 7">
    <name type="scientific">Candidatus Uhrbacteria bacterium CG10_big_fil_rev_8_21_14_0_10_48_16</name>
    <dbReference type="NCBI Taxonomy" id="1975038"/>
    <lineage>
        <taxon>Bacteria</taxon>
        <taxon>Candidatus Uhriibacteriota</taxon>
    </lineage>
</organism>
<evidence type="ECO:0000313" key="6">
    <source>
        <dbReference type="EMBL" id="PJE77111.1"/>
    </source>
</evidence>
<gene>
    <name evidence="6" type="ORF">COV05_00685</name>
</gene>
<feature type="compositionally biased region" description="Low complexity" evidence="4">
    <location>
        <begin position="1"/>
        <end position="18"/>
    </location>
</feature>
<keyword evidence="2 3" id="KW-0175">Coiled coil</keyword>
<protein>
    <submittedName>
        <fullName evidence="6">Uncharacterized protein</fullName>
    </submittedName>
</protein>
<keyword evidence="5" id="KW-0812">Transmembrane</keyword>
<evidence type="ECO:0000256" key="1">
    <source>
        <dbReference type="ARBA" id="ARBA00004196"/>
    </source>
</evidence>
<evidence type="ECO:0000313" key="7">
    <source>
        <dbReference type="Proteomes" id="UP000231436"/>
    </source>
</evidence>
<dbReference type="SUPFAM" id="SSF51230">
    <property type="entry name" value="Single hybrid motif"/>
    <property type="match status" value="1"/>
</dbReference>
<dbReference type="GO" id="GO:0030313">
    <property type="term" value="C:cell envelope"/>
    <property type="evidence" value="ECO:0007669"/>
    <property type="project" value="UniProtKB-SubCell"/>
</dbReference>
<dbReference type="Gene3D" id="2.40.50.100">
    <property type="match status" value="1"/>
</dbReference>